<dbReference type="Proteomes" id="UP000054359">
    <property type="component" value="Unassembled WGS sequence"/>
</dbReference>
<dbReference type="EMBL" id="KK120922">
    <property type="protein sequence ID" value="KFM79377.1"/>
    <property type="molecule type" value="Genomic_DNA"/>
</dbReference>
<evidence type="ECO:0000313" key="3">
    <source>
        <dbReference type="Proteomes" id="UP000054359"/>
    </source>
</evidence>
<gene>
    <name evidence="2" type="ORF">X975_21638</name>
</gene>
<keyword evidence="1" id="KW-0472">Membrane</keyword>
<feature type="non-terminal residue" evidence="2">
    <location>
        <position position="45"/>
    </location>
</feature>
<reference evidence="2 3" key="1">
    <citation type="submission" date="2013-11" db="EMBL/GenBank/DDBJ databases">
        <title>Genome sequencing of Stegodyphus mimosarum.</title>
        <authorList>
            <person name="Bechsgaard J."/>
        </authorList>
    </citation>
    <scope>NUCLEOTIDE SEQUENCE [LARGE SCALE GENOMIC DNA]</scope>
</reference>
<organism evidence="2 3">
    <name type="scientific">Stegodyphus mimosarum</name>
    <name type="common">African social velvet spider</name>
    <dbReference type="NCBI Taxonomy" id="407821"/>
    <lineage>
        <taxon>Eukaryota</taxon>
        <taxon>Metazoa</taxon>
        <taxon>Ecdysozoa</taxon>
        <taxon>Arthropoda</taxon>
        <taxon>Chelicerata</taxon>
        <taxon>Arachnida</taxon>
        <taxon>Araneae</taxon>
        <taxon>Araneomorphae</taxon>
        <taxon>Entelegynae</taxon>
        <taxon>Eresoidea</taxon>
        <taxon>Eresidae</taxon>
        <taxon>Stegodyphus</taxon>
    </lineage>
</organism>
<evidence type="ECO:0000313" key="2">
    <source>
        <dbReference type="EMBL" id="KFM79377.1"/>
    </source>
</evidence>
<dbReference type="AlphaFoldDB" id="A0A087UPT8"/>
<name>A0A087UPT8_STEMI</name>
<protein>
    <submittedName>
        <fullName evidence="2">Uncharacterized protein</fullName>
    </submittedName>
</protein>
<keyword evidence="3" id="KW-1185">Reference proteome</keyword>
<sequence>MASTQRWSCVLIVMVLLGTFLVGPTAGGHMGGGGGLGGGGHHKHG</sequence>
<keyword evidence="1" id="KW-0812">Transmembrane</keyword>
<evidence type="ECO:0000256" key="1">
    <source>
        <dbReference type="SAM" id="Phobius"/>
    </source>
</evidence>
<proteinExistence type="predicted"/>
<keyword evidence="1" id="KW-1133">Transmembrane helix</keyword>
<feature type="transmembrane region" description="Helical" evidence="1">
    <location>
        <begin position="7"/>
        <end position="26"/>
    </location>
</feature>
<accession>A0A087UPT8</accession>